<dbReference type="InterPro" id="IPR005122">
    <property type="entry name" value="Uracil-DNA_glycosylase-like"/>
</dbReference>
<feature type="compositionally biased region" description="Low complexity" evidence="12">
    <location>
        <begin position="24"/>
        <end position="36"/>
    </location>
</feature>
<dbReference type="GO" id="GO:0004844">
    <property type="term" value="F:uracil DNA N-glycosylase activity"/>
    <property type="evidence" value="ECO:0007669"/>
    <property type="project" value="UniProtKB-EC"/>
</dbReference>
<keyword evidence="7" id="KW-0227">DNA damage</keyword>
<evidence type="ECO:0000256" key="5">
    <source>
        <dbReference type="ARBA" id="ARBA00022485"/>
    </source>
</evidence>
<keyword evidence="9" id="KW-0408">Iron</keyword>
<dbReference type="EMBL" id="HE663493">
    <property type="protein sequence ID" value="CCG08026.1"/>
    <property type="molecule type" value="Genomic_DNA"/>
</dbReference>
<reference evidence="14 15" key="1">
    <citation type="submission" date="2012-02" db="EMBL/GenBank/DDBJ databases">
        <title>Shotgun genome sequence of Phaeospirillum photometricum DSM 122.</title>
        <authorList>
            <person name="Duquesne K."/>
            <person name="Sturgis J."/>
        </authorList>
    </citation>
    <scope>NUCLEOTIDE SEQUENCE [LARGE SCALE GENOMIC DNA]</scope>
    <source>
        <strain evidence="15">DSM122</strain>
    </source>
</reference>
<accession>H6SJ61</accession>
<dbReference type="NCBIfam" id="TIGR00758">
    <property type="entry name" value="UDG_fam4"/>
    <property type="match status" value="1"/>
</dbReference>
<dbReference type="eggNOG" id="COG1573">
    <property type="taxonomic scope" value="Bacteria"/>
</dbReference>
<dbReference type="SMART" id="SM00987">
    <property type="entry name" value="UreE_C"/>
    <property type="match status" value="1"/>
</dbReference>
<dbReference type="SMART" id="SM00986">
    <property type="entry name" value="UDG"/>
    <property type="match status" value="1"/>
</dbReference>
<comment type="similarity">
    <text evidence="2">Belongs to the uracil-DNA glycosylase (UDG) superfamily. Type 4 (UDGa) family.</text>
</comment>
<dbReference type="STRING" id="1150469.RSPPHO_01400"/>
<dbReference type="PANTHER" id="PTHR33693:SF1">
    <property type="entry name" value="TYPE-4 URACIL-DNA GLYCOSYLASE"/>
    <property type="match status" value="1"/>
</dbReference>
<feature type="region of interest" description="Disordered" evidence="12">
    <location>
        <begin position="436"/>
        <end position="455"/>
    </location>
</feature>
<dbReference type="KEGG" id="rpm:RSPPHO_01400"/>
<feature type="region of interest" description="Disordered" evidence="12">
    <location>
        <begin position="15"/>
        <end position="46"/>
    </location>
</feature>
<proteinExistence type="inferred from homology"/>
<sequence length="651" mass="69190">MGALDLGHIEEAGGVADQQTAREGQLGQGLQAALGQRPRPIGNAPPALEEAAHAGMGLEALEFVKRRQPRIAVVEADHEAHGNLVVLQVIQERAAIHIGADRPAHGMQHQAGLVVFRRHFPKFLEADAISLGIGVAAQVKALDQSLGQGAPAALGKHRDFGQQFDPGLVGVGRLAFLVQPHGPGRHPAHRTGLVVEHLGGGKAREHLNPQGLGLTGQPAADIAETDHVVAAVVHLRRRGQGHVARGGQEPEMVLAGRGQQRGAALAPVGEQFVEGPGLDHRARQDVGANLRALVDHADRHLATRLDSKLAQANGRRQPRGASAYDHNVEFHRLAFAHRVLFLACGEGIPAGLLRGCVSSGAFLAQCGPSPKVPRPRGRACATVWRMMTADSMGPEAWTTDPAAVLRWYVEAGVDGAVGEEPLDRFALSAVRLAQPPAARPRGPVAPPPAEPQADAQALARHASTLEALKAALHGFQSCPLRRTASTTVFADGEPASGVMIVGEAPGAEEDRLGLPFVGASGRLLDAMLASIGLDRRTCYITNVVPWRPPGNRKPTTDEVALCLPFLRRHIALVRPRVLLALGGLAAQSLLERTEGINRLRGQWMPYEAPDLPGPVPVLATFHPAYLLRTPGQKRLAWRDLLSFQDALDPKG</sequence>
<keyword evidence="15" id="KW-1185">Reference proteome</keyword>
<evidence type="ECO:0000256" key="10">
    <source>
        <dbReference type="ARBA" id="ARBA00023014"/>
    </source>
</evidence>
<keyword evidence="6" id="KW-0479">Metal-binding</keyword>
<comment type="catalytic activity">
    <reaction evidence="1">
        <text>Hydrolyzes single-stranded DNA or mismatched double-stranded DNA and polynucleotides, releasing free uracil.</text>
        <dbReference type="EC" id="3.2.2.27"/>
    </reaction>
</comment>
<evidence type="ECO:0000256" key="11">
    <source>
        <dbReference type="ARBA" id="ARBA00023204"/>
    </source>
</evidence>
<organism evidence="14 15">
    <name type="scientific">Pararhodospirillum photometricum DSM 122</name>
    <dbReference type="NCBI Taxonomy" id="1150469"/>
    <lineage>
        <taxon>Bacteria</taxon>
        <taxon>Pseudomonadati</taxon>
        <taxon>Pseudomonadota</taxon>
        <taxon>Alphaproteobacteria</taxon>
        <taxon>Rhodospirillales</taxon>
        <taxon>Rhodospirillaceae</taxon>
        <taxon>Pararhodospirillum</taxon>
    </lineage>
</organism>
<dbReference type="PANTHER" id="PTHR33693">
    <property type="entry name" value="TYPE-5 URACIL-DNA GLYCOSYLASE"/>
    <property type="match status" value="1"/>
</dbReference>
<keyword evidence="8" id="KW-0378">Hydrolase</keyword>
<protein>
    <recommendedName>
        <fullName evidence="4">Type-4 uracil-DNA glycosylase</fullName>
        <ecNumber evidence="3">3.2.2.27</ecNumber>
    </recommendedName>
</protein>
<feature type="domain" description="Uracil-DNA glycosylase-like" evidence="13">
    <location>
        <begin position="489"/>
        <end position="641"/>
    </location>
</feature>
<dbReference type="InterPro" id="IPR036895">
    <property type="entry name" value="Uracil-DNA_glycosylase-like_sf"/>
</dbReference>
<dbReference type="CDD" id="cd10030">
    <property type="entry name" value="UDG-F4_TTUDGA_SPO1dp_like"/>
    <property type="match status" value="1"/>
</dbReference>
<dbReference type="GO" id="GO:0046872">
    <property type="term" value="F:metal ion binding"/>
    <property type="evidence" value="ECO:0007669"/>
    <property type="project" value="UniProtKB-KW"/>
</dbReference>
<dbReference type="GO" id="GO:0051539">
    <property type="term" value="F:4 iron, 4 sulfur cluster binding"/>
    <property type="evidence" value="ECO:0007669"/>
    <property type="project" value="UniProtKB-KW"/>
</dbReference>
<dbReference type="HOGENOM" id="CLU_420849_0_0_5"/>
<dbReference type="InterPro" id="IPR005273">
    <property type="entry name" value="Ura-DNA_glyco_family4"/>
</dbReference>
<dbReference type="Pfam" id="PF03167">
    <property type="entry name" value="UDG"/>
    <property type="match status" value="1"/>
</dbReference>
<dbReference type="Gene3D" id="3.40.470.10">
    <property type="entry name" value="Uracil-DNA glycosylase-like domain"/>
    <property type="match status" value="1"/>
</dbReference>
<dbReference type="EC" id="3.2.2.27" evidence="3"/>
<dbReference type="InterPro" id="IPR051536">
    <property type="entry name" value="UDG_Type-4/5"/>
</dbReference>
<evidence type="ECO:0000313" key="15">
    <source>
        <dbReference type="Proteomes" id="UP000033220"/>
    </source>
</evidence>
<keyword evidence="11" id="KW-0234">DNA repair</keyword>
<dbReference type="PATRIC" id="fig|1150469.3.peg.1579"/>
<evidence type="ECO:0000256" key="8">
    <source>
        <dbReference type="ARBA" id="ARBA00022801"/>
    </source>
</evidence>
<name>H6SJ61_PARPM</name>
<evidence type="ECO:0000256" key="12">
    <source>
        <dbReference type="SAM" id="MobiDB-lite"/>
    </source>
</evidence>
<evidence type="ECO:0000256" key="4">
    <source>
        <dbReference type="ARBA" id="ARBA00019403"/>
    </source>
</evidence>
<dbReference type="SUPFAM" id="SSF52141">
    <property type="entry name" value="Uracil-DNA glycosylase-like"/>
    <property type="match status" value="1"/>
</dbReference>
<evidence type="ECO:0000256" key="1">
    <source>
        <dbReference type="ARBA" id="ARBA00001400"/>
    </source>
</evidence>
<evidence type="ECO:0000256" key="6">
    <source>
        <dbReference type="ARBA" id="ARBA00022723"/>
    </source>
</evidence>
<dbReference type="Proteomes" id="UP000033220">
    <property type="component" value="Chromosome DSM 122"/>
</dbReference>
<evidence type="ECO:0000259" key="13">
    <source>
        <dbReference type="SMART" id="SM00986"/>
    </source>
</evidence>
<evidence type="ECO:0000256" key="7">
    <source>
        <dbReference type="ARBA" id="ARBA00022763"/>
    </source>
</evidence>
<evidence type="ECO:0000256" key="9">
    <source>
        <dbReference type="ARBA" id="ARBA00023004"/>
    </source>
</evidence>
<evidence type="ECO:0000256" key="2">
    <source>
        <dbReference type="ARBA" id="ARBA00006521"/>
    </source>
</evidence>
<evidence type="ECO:0000256" key="3">
    <source>
        <dbReference type="ARBA" id="ARBA00012030"/>
    </source>
</evidence>
<dbReference type="AlphaFoldDB" id="H6SJ61"/>
<keyword evidence="5" id="KW-0004">4Fe-4S</keyword>
<keyword evidence="10" id="KW-0411">Iron-sulfur</keyword>
<dbReference type="GO" id="GO:0006281">
    <property type="term" value="P:DNA repair"/>
    <property type="evidence" value="ECO:0007669"/>
    <property type="project" value="UniProtKB-KW"/>
</dbReference>
<evidence type="ECO:0000313" key="14">
    <source>
        <dbReference type="EMBL" id="CCG08026.1"/>
    </source>
</evidence>
<gene>
    <name evidence="14" type="ORF">RSPPHO_01400</name>
</gene>